<dbReference type="GO" id="GO:0005776">
    <property type="term" value="C:autophagosome"/>
    <property type="evidence" value="ECO:0007669"/>
    <property type="project" value="TreeGrafter"/>
</dbReference>
<sequence>MTILISDPLAPAFGTQGLKLIAHSLCIRCQCFVSVASLSREQDFFVLVWLVLVLLKLEHMIVYSCSNPSSKKDRTAAQVRRSSPSCASLPLASGLFLFPLVLAATELRFPPVALTELHSDCLDLCRKLLRQNPVEQLTFKEFFDHNFLQEPRSITHVEQPLLHEISTVKQLVITASDDASQSPANETALMQRNNDKSTTGSKGVVESTSTILSDKQGRSIHGDAHFSKQPQVSCLMESIEKGYVLVNPHSESSLEAFSDYFEASATRVSIYSPKTTNVEIGVGNRAKDPSFCADGLVNSKSNELEELAASTAFSPLSEVHRISSLCPSNRLELLHLYVQILAELSDEKYNTWLYLESFAVELVVLAIWKKALEICNYWHGNTSANETRISRRGRGGDVPTSQTEPKIDFGDPSSVSSWAKQGFIVAVDCAERLSCHIQNMDDYILWYKRGFVEANEIKDGWTTYVLDELS</sequence>
<feature type="domain" description="ATG1a/b/c MIT" evidence="5">
    <location>
        <begin position="316"/>
        <end position="438"/>
    </location>
</feature>
<dbReference type="InterPro" id="IPR045269">
    <property type="entry name" value="Atg1-like"/>
</dbReference>
<proteinExistence type="predicted"/>
<dbReference type="Pfam" id="PF24497">
    <property type="entry name" value="MIT_ATG1"/>
    <property type="match status" value="1"/>
</dbReference>
<evidence type="ECO:0000256" key="1">
    <source>
        <dbReference type="ARBA" id="ARBA00022679"/>
    </source>
</evidence>
<dbReference type="PANTHER" id="PTHR24348">
    <property type="entry name" value="SERINE/THREONINE-PROTEIN KINASE UNC-51-RELATED"/>
    <property type="match status" value="1"/>
</dbReference>
<evidence type="ECO:0000259" key="5">
    <source>
        <dbReference type="Pfam" id="PF24497"/>
    </source>
</evidence>
<keyword evidence="4" id="KW-0067">ATP-binding</keyword>
<dbReference type="GO" id="GO:0000407">
    <property type="term" value="C:phagophore assembly site"/>
    <property type="evidence" value="ECO:0007669"/>
    <property type="project" value="TreeGrafter"/>
</dbReference>
<gene>
    <name evidence="6" type="ORF">RIF29_32878</name>
</gene>
<keyword evidence="1" id="KW-0808">Transferase</keyword>
<evidence type="ECO:0000256" key="3">
    <source>
        <dbReference type="ARBA" id="ARBA00022777"/>
    </source>
</evidence>
<dbReference type="AlphaFoldDB" id="A0AAN9ED20"/>
<dbReference type="GO" id="GO:0004674">
    <property type="term" value="F:protein serine/threonine kinase activity"/>
    <property type="evidence" value="ECO:0007669"/>
    <property type="project" value="InterPro"/>
</dbReference>
<dbReference type="GO" id="GO:0000045">
    <property type="term" value="P:autophagosome assembly"/>
    <property type="evidence" value="ECO:0007669"/>
    <property type="project" value="TreeGrafter"/>
</dbReference>
<evidence type="ECO:0000313" key="7">
    <source>
        <dbReference type="Proteomes" id="UP001372338"/>
    </source>
</evidence>
<keyword evidence="3" id="KW-0418">Kinase</keyword>
<keyword evidence="7" id="KW-1185">Reference proteome</keyword>
<evidence type="ECO:0000256" key="4">
    <source>
        <dbReference type="ARBA" id="ARBA00022840"/>
    </source>
</evidence>
<dbReference type="GO" id="GO:0010506">
    <property type="term" value="P:regulation of autophagy"/>
    <property type="evidence" value="ECO:0007669"/>
    <property type="project" value="InterPro"/>
</dbReference>
<dbReference type="GO" id="GO:0005524">
    <property type="term" value="F:ATP binding"/>
    <property type="evidence" value="ECO:0007669"/>
    <property type="project" value="UniProtKB-KW"/>
</dbReference>
<dbReference type="InterPro" id="IPR056281">
    <property type="entry name" value="MIT_ATG1a/b/c"/>
</dbReference>
<reference evidence="6 7" key="1">
    <citation type="submission" date="2024-01" db="EMBL/GenBank/DDBJ databases">
        <title>The genomes of 5 underutilized Papilionoideae crops provide insights into root nodulation and disease resistanc.</title>
        <authorList>
            <person name="Yuan L."/>
        </authorList>
    </citation>
    <scope>NUCLEOTIDE SEQUENCE [LARGE SCALE GENOMIC DNA]</scope>
    <source>
        <strain evidence="6">ZHUSHIDOU_FW_LH</strain>
        <tissue evidence="6">Leaf</tissue>
    </source>
</reference>
<keyword evidence="2" id="KW-0547">Nucleotide-binding</keyword>
<dbReference type="EMBL" id="JAYWIO010000007">
    <property type="protein sequence ID" value="KAK7250438.1"/>
    <property type="molecule type" value="Genomic_DNA"/>
</dbReference>
<protein>
    <recommendedName>
        <fullName evidence="5">ATG1a/b/c MIT domain-containing protein</fullName>
    </recommendedName>
</protein>
<dbReference type="PANTHER" id="PTHR24348:SF22">
    <property type="entry name" value="NON-SPECIFIC SERINE_THREONINE PROTEIN KINASE"/>
    <property type="match status" value="1"/>
</dbReference>
<dbReference type="GO" id="GO:0016020">
    <property type="term" value="C:membrane"/>
    <property type="evidence" value="ECO:0007669"/>
    <property type="project" value="TreeGrafter"/>
</dbReference>
<name>A0AAN9ED20_CROPI</name>
<evidence type="ECO:0000313" key="6">
    <source>
        <dbReference type="EMBL" id="KAK7250438.1"/>
    </source>
</evidence>
<organism evidence="6 7">
    <name type="scientific">Crotalaria pallida</name>
    <name type="common">Smooth rattlebox</name>
    <name type="synonym">Crotalaria striata</name>
    <dbReference type="NCBI Taxonomy" id="3830"/>
    <lineage>
        <taxon>Eukaryota</taxon>
        <taxon>Viridiplantae</taxon>
        <taxon>Streptophyta</taxon>
        <taxon>Embryophyta</taxon>
        <taxon>Tracheophyta</taxon>
        <taxon>Spermatophyta</taxon>
        <taxon>Magnoliopsida</taxon>
        <taxon>eudicotyledons</taxon>
        <taxon>Gunneridae</taxon>
        <taxon>Pentapetalae</taxon>
        <taxon>rosids</taxon>
        <taxon>fabids</taxon>
        <taxon>Fabales</taxon>
        <taxon>Fabaceae</taxon>
        <taxon>Papilionoideae</taxon>
        <taxon>50 kb inversion clade</taxon>
        <taxon>genistoids sensu lato</taxon>
        <taxon>core genistoids</taxon>
        <taxon>Crotalarieae</taxon>
        <taxon>Crotalaria</taxon>
    </lineage>
</organism>
<evidence type="ECO:0000256" key="2">
    <source>
        <dbReference type="ARBA" id="ARBA00022741"/>
    </source>
</evidence>
<accession>A0AAN9ED20</accession>
<dbReference type="Proteomes" id="UP001372338">
    <property type="component" value="Unassembled WGS sequence"/>
</dbReference>
<comment type="caution">
    <text evidence="6">The sequence shown here is derived from an EMBL/GenBank/DDBJ whole genome shotgun (WGS) entry which is preliminary data.</text>
</comment>
<dbReference type="GO" id="GO:0005829">
    <property type="term" value="C:cytosol"/>
    <property type="evidence" value="ECO:0007669"/>
    <property type="project" value="TreeGrafter"/>
</dbReference>